<dbReference type="PANTHER" id="PTHR37544">
    <property type="entry name" value="SPRAY-RELATED"/>
    <property type="match status" value="1"/>
</dbReference>
<evidence type="ECO:0000313" key="4">
    <source>
        <dbReference type="Proteomes" id="UP001049176"/>
    </source>
</evidence>
<keyword evidence="2" id="KW-1133">Transmembrane helix</keyword>
<feature type="compositionally biased region" description="Low complexity" evidence="1">
    <location>
        <begin position="683"/>
        <end position="695"/>
    </location>
</feature>
<dbReference type="GeneID" id="66077480"/>
<organism evidence="3 4">
    <name type="scientific">Marasmius oreades</name>
    <name type="common">fairy-ring Marasmius</name>
    <dbReference type="NCBI Taxonomy" id="181124"/>
    <lineage>
        <taxon>Eukaryota</taxon>
        <taxon>Fungi</taxon>
        <taxon>Dikarya</taxon>
        <taxon>Basidiomycota</taxon>
        <taxon>Agaricomycotina</taxon>
        <taxon>Agaricomycetes</taxon>
        <taxon>Agaricomycetidae</taxon>
        <taxon>Agaricales</taxon>
        <taxon>Marasmiineae</taxon>
        <taxon>Marasmiaceae</taxon>
        <taxon>Marasmius</taxon>
    </lineage>
</organism>
<keyword evidence="2" id="KW-0812">Transmembrane</keyword>
<sequence length="713" mass="76637">MLPPGAAPPLTPTTPEHHVQFASYPPESSNNVTIASPKKPSSPVEDPRDIIDSTTANVWTPLPLRPIFYIPYIVLLVLLAVGLEIAFHFSQKNTGFKVHGNPNALGKQAGVWHYIYTLPLVALAMCIVGVWAWTDIEIKKLQPYVDLVQGNSPPHKSLLLDYTRTHNFFVWFDALSNRHYTVTIAALLALASLAFQPLSASLLEVRDIWWSLPLSTTTANSVFGLSPGIADPNSPVGDTSVFLSAAGFAAAAVSYDVPNPPFVTIADDGTGWTLMDVKVPPELPRNGTTVAMNTTAINTNVNCRSTSVNMAQQGGPGNWINTIQDSATNCGLTFNVSKTGPTLFGASVAICSNTSTSNLNDPVIFWFFTYVPQPRASATICTPTVKMFEVTATLRLDEGLDGNVIKVVQGKPFDQTKSPFAGSAGNLSALVDSSTGSIKAFNGIVWNSTLTTNDSSIKDRMSAVGVVMPAAIFRSASSGDVGVAGAFTADKFPDLSNKVYTSYLSLVAKSLYFVQPPAGTNVQLQPKTTVKRLFLSAFSTHFLTALLLILAIFSIFIHVTHTYSRRNLHLRHLPGTIASAVSIGGQTSTSALLAKSTAPTESDLEYALRERRFRIDPKTMKIVMEGDEGYDYASSPNRGEFQWVGEALKRGGRRVSGVFTTSGGEYGRRRPASVVSGFGGSAGPRSPRSPRSPMPVSEAEPKMPLMTSRSPEP</sequence>
<feature type="region of interest" description="Disordered" evidence="1">
    <location>
        <begin position="1"/>
        <end position="47"/>
    </location>
</feature>
<accession>A0A9P7RYG7</accession>
<dbReference type="KEGG" id="more:E1B28_008404"/>
<dbReference type="Proteomes" id="UP001049176">
    <property type="component" value="Chromosome 5"/>
</dbReference>
<comment type="caution">
    <text evidence="3">The sequence shown here is derived from an EMBL/GenBank/DDBJ whole genome shotgun (WGS) entry which is preliminary data.</text>
</comment>
<keyword evidence="4" id="KW-1185">Reference proteome</keyword>
<dbReference type="AlphaFoldDB" id="A0A9P7RYG7"/>
<dbReference type="EMBL" id="CM032185">
    <property type="protein sequence ID" value="KAG7092022.1"/>
    <property type="molecule type" value="Genomic_DNA"/>
</dbReference>
<feature type="region of interest" description="Disordered" evidence="1">
    <location>
        <begin position="660"/>
        <end position="713"/>
    </location>
</feature>
<dbReference type="RefSeq" id="XP_043008492.1">
    <property type="nucleotide sequence ID" value="XM_043153208.1"/>
</dbReference>
<feature type="transmembrane region" description="Helical" evidence="2">
    <location>
        <begin position="69"/>
        <end position="90"/>
    </location>
</feature>
<dbReference type="OrthoDB" id="3248909at2759"/>
<evidence type="ECO:0000256" key="2">
    <source>
        <dbReference type="SAM" id="Phobius"/>
    </source>
</evidence>
<gene>
    <name evidence="3" type="ORF">E1B28_008404</name>
</gene>
<keyword evidence="2" id="KW-0472">Membrane</keyword>
<name>A0A9P7RYG7_9AGAR</name>
<reference evidence="3" key="1">
    <citation type="journal article" date="2021" name="Genome Biol. Evol.">
        <title>The assembled and annotated genome of the fairy-ring fungus Marasmius oreades.</title>
        <authorList>
            <person name="Hiltunen M."/>
            <person name="Ament-Velasquez S.L."/>
            <person name="Johannesson H."/>
        </authorList>
    </citation>
    <scope>NUCLEOTIDE SEQUENCE</scope>
    <source>
        <strain evidence="3">03SP1</strain>
    </source>
</reference>
<dbReference type="InterPro" id="IPR021840">
    <property type="entry name" value="DUF3433"/>
</dbReference>
<feature type="transmembrane region" description="Helical" evidence="2">
    <location>
        <begin position="533"/>
        <end position="557"/>
    </location>
</feature>
<proteinExistence type="predicted"/>
<dbReference type="PANTHER" id="PTHR37544:SF3">
    <property type="entry name" value="SPRAY"/>
    <property type="match status" value="1"/>
</dbReference>
<feature type="compositionally biased region" description="Pro residues" evidence="1">
    <location>
        <begin position="1"/>
        <end position="12"/>
    </location>
</feature>
<dbReference type="Pfam" id="PF11915">
    <property type="entry name" value="DUF3433"/>
    <property type="match status" value="1"/>
</dbReference>
<evidence type="ECO:0000256" key="1">
    <source>
        <dbReference type="SAM" id="MobiDB-lite"/>
    </source>
</evidence>
<protein>
    <submittedName>
        <fullName evidence="3">Uncharacterized protein</fullName>
    </submittedName>
</protein>
<evidence type="ECO:0000313" key="3">
    <source>
        <dbReference type="EMBL" id="KAG7092022.1"/>
    </source>
</evidence>
<feature type="transmembrane region" description="Helical" evidence="2">
    <location>
        <begin position="111"/>
        <end position="133"/>
    </location>
</feature>